<gene>
    <name evidence="1" type="ORF">NZ35_20365</name>
</gene>
<dbReference type="CDD" id="cd00754">
    <property type="entry name" value="Ubl_MoaD"/>
    <property type="match status" value="1"/>
</dbReference>
<dbReference type="SUPFAM" id="SSF54285">
    <property type="entry name" value="MoaD/ThiS"/>
    <property type="match status" value="1"/>
</dbReference>
<accession>A0A0A6D6X4</accession>
<evidence type="ECO:0000313" key="1">
    <source>
        <dbReference type="EMBL" id="KHA71528.1"/>
    </source>
</evidence>
<dbReference type="EMBL" id="JSFK01000022">
    <property type="protein sequence ID" value="KHA71528.1"/>
    <property type="molecule type" value="Genomic_DNA"/>
</dbReference>
<dbReference type="InterPro" id="IPR012675">
    <property type="entry name" value="Beta-grasp_dom_sf"/>
</dbReference>
<dbReference type="InterPro" id="IPR003749">
    <property type="entry name" value="ThiS/MoaD-like"/>
</dbReference>
<dbReference type="OrthoDB" id="9801945at2"/>
<dbReference type="Gene3D" id="3.10.20.30">
    <property type="match status" value="1"/>
</dbReference>
<dbReference type="AlphaFoldDB" id="A0A0A6D6X4"/>
<dbReference type="Proteomes" id="UP000030564">
    <property type="component" value="Unassembled WGS sequence"/>
</dbReference>
<dbReference type="Pfam" id="PF02597">
    <property type="entry name" value="ThiS"/>
    <property type="match status" value="1"/>
</dbReference>
<name>A0A0A6D6X4_9PSED</name>
<evidence type="ECO:0000313" key="2">
    <source>
        <dbReference type="Proteomes" id="UP000030564"/>
    </source>
</evidence>
<organism evidence="1 2">
    <name type="scientific">Pseudomonas chlororaphis</name>
    <dbReference type="NCBI Taxonomy" id="587753"/>
    <lineage>
        <taxon>Bacteria</taxon>
        <taxon>Pseudomonadati</taxon>
        <taxon>Pseudomonadota</taxon>
        <taxon>Gammaproteobacteria</taxon>
        <taxon>Pseudomonadales</taxon>
        <taxon>Pseudomonadaceae</taxon>
        <taxon>Pseudomonas</taxon>
    </lineage>
</organism>
<comment type="caution">
    <text evidence="1">The sequence shown here is derived from an EMBL/GenBank/DDBJ whole genome shotgun (WGS) entry which is preliminary data.</text>
</comment>
<dbReference type="PATRIC" id="fig|587753.9.peg.2711"/>
<dbReference type="InterPro" id="IPR016155">
    <property type="entry name" value="Mopterin_synth/thiamin_S_b"/>
</dbReference>
<proteinExistence type="predicted"/>
<protein>
    <submittedName>
        <fullName evidence="1">Molybdenum cofactor biosynthesis protein MoaD</fullName>
    </submittedName>
</protein>
<sequence>MILINYFASYRDRLNLGGEKIPLTEALGSVEDVRQMLMQRGDLWREVLGASNLMFAVNQELCQPSQVIEDFDEIAFFPPVTGG</sequence>
<reference evidence="1 2" key="1">
    <citation type="submission" date="2014-10" db="EMBL/GenBank/DDBJ databases">
        <title>Draft genome sequence of Pseudomonas chlororaphis EA105.</title>
        <authorList>
            <person name="McCully L.M."/>
            <person name="Bitzer A.S."/>
            <person name="Spence C."/>
            <person name="Bais H."/>
            <person name="Silby M.W."/>
        </authorList>
    </citation>
    <scope>NUCLEOTIDE SEQUENCE [LARGE SCALE GENOMIC DNA]</scope>
    <source>
        <strain evidence="1 2">EA105</strain>
    </source>
</reference>